<dbReference type="EMBL" id="VFOW01000001">
    <property type="protein sequence ID" value="TQL75117.1"/>
    <property type="molecule type" value="Genomic_DNA"/>
</dbReference>
<dbReference type="InParanoid" id="A0A543ARA5"/>
<feature type="coiled-coil region" evidence="1">
    <location>
        <begin position="16"/>
        <end position="46"/>
    </location>
</feature>
<gene>
    <name evidence="3" type="ORF">FB566_0610</name>
</gene>
<dbReference type="AlphaFoldDB" id="A0A543ARA5"/>
<keyword evidence="4" id="KW-1185">Reference proteome</keyword>
<evidence type="ECO:0000256" key="2">
    <source>
        <dbReference type="SAM" id="MobiDB-lite"/>
    </source>
</evidence>
<evidence type="ECO:0000256" key="1">
    <source>
        <dbReference type="SAM" id="Coils"/>
    </source>
</evidence>
<comment type="caution">
    <text evidence="3">The sequence shown here is derived from an EMBL/GenBank/DDBJ whole genome shotgun (WGS) entry which is preliminary data.</text>
</comment>
<protein>
    <recommendedName>
        <fullName evidence="5">YbaB/EbfC DNA-binding family protein</fullName>
    </recommendedName>
</protein>
<accession>A0A543ARA5</accession>
<evidence type="ECO:0000313" key="4">
    <source>
        <dbReference type="Proteomes" id="UP000317043"/>
    </source>
</evidence>
<dbReference type="RefSeq" id="WP_142034742.1">
    <property type="nucleotide sequence ID" value="NZ_JBHTGS010000002.1"/>
</dbReference>
<proteinExistence type="predicted"/>
<reference evidence="3 4" key="1">
    <citation type="submission" date="2019-06" db="EMBL/GenBank/DDBJ databases">
        <title>Sequencing the genomes of 1000 actinobacteria strains.</title>
        <authorList>
            <person name="Klenk H.-P."/>
        </authorList>
    </citation>
    <scope>NUCLEOTIDE SEQUENCE [LARGE SCALE GENOMIC DNA]</scope>
    <source>
        <strain evidence="3 4">DSM 45928</strain>
    </source>
</reference>
<dbReference type="Proteomes" id="UP000317043">
    <property type="component" value="Unassembled WGS sequence"/>
</dbReference>
<sequence length="122" mass="13024">MSTIDESTTTGFAAKLRAVEEDLAKLRGARERMSAAAARLRKATEETPKNLTARASDDGLATVQCTDTGAVHQVELDNTGYNKVSQDQLCQAVASARSHAREAALAKAASTSTRRKQEGGFR</sequence>
<name>A0A543ARA5_9ACTN</name>
<organism evidence="3 4">
    <name type="scientific">Stackebrandtia endophytica</name>
    <dbReference type="NCBI Taxonomy" id="1496996"/>
    <lineage>
        <taxon>Bacteria</taxon>
        <taxon>Bacillati</taxon>
        <taxon>Actinomycetota</taxon>
        <taxon>Actinomycetes</taxon>
        <taxon>Glycomycetales</taxon>
        <taxon>Glycomycetaceae</taxon>
        <taxon>Stackebrandtia</taxon>
    </lineage>
</organism>
<keyword evidence="1" id="KW-0175">Coiled coil</keyword>
<feature type="region of interest" description="Disordered" evidence="2">
    <location>
        <begin position="102"/>
        <end position="122"/>
    </location>
</feature>
<dbReference type="OrthoDB" id="9893556at2"/>
<evidence type="ECO:0008006" key="5">
    <source>
        <dbReference type="Google" id="ProtNLM"/>
    </source>
</evidence>
<evidence type="ECO:0000313" key="3">
    <source>
        <dbReference type="EMBL" id="TQL75117.1"/>
    </source>
</evidence>